<reference evidence="3" key="1">
    <citation type="journal article" date="2019" name="Int. J. Syst. Evol. Microbiol.">
        <title>The Global Catalogue of Microorganisms (GCM) 10K type strain sequencing project: providing services to taxonomists for standard genome sequencing and annotation.</title>
        <authorList>
            <consortium name="The Broad Institute Genomics Platform"/>
            <consortium name="The Broad Institute Genome Sequencing Center for Infectious Disease"/>
            <person name="Wu L."/>
            <person name="Ma J."/>
        </authorList>
    </citation>
    <scope>NUCLEOTIDE SEQUENCE [LARGE SCALE GENOMIC DNA]</scope>
    <source>
        <strain evidence="3">JCM 9371</strain>
    </source>
</reference>
<name>A0ABW2XWZ2_9ACTN</name>
<keyword evidence="1" id="KW-0732">Signal</keyword>
<dbReference type="RefSeq" id="WP_131760059.1">
    <property type="nucleotide sequence ID" value="NZ_CAACUY010000100.1"/>
</dbReference>
<feature type="chain" id="PRO_5045850736" evidence="1">
    <location>
        <begin position="25"/>
        <end position="73"/>
    </location>
</feature>
<evidence type="ECO:0000313" key="2">
    <source>
        <dbReference type="EMBL" id="MFD0689010.1"/>
    </source>
</evidence>
<organism evidence="2 3">
    <name type="scientific">Actinomadura fibrosa</name>
    <dbReference type="NCBI Taxonomy" id="111802"/>
    <lineage>
        <taxon>Bacteria</taxon>
        <taxon>Bacillati</taxon>
        <taxon>Actinomycetota</taxon>
        <taxon>Actinomycetes</taxon>
        <taxon>Streptosporangiales</taxon>
        <taxon>Thermomonosporaceae</taxon>
        <taxon>Actinomadura</taxon>
    </lineage>
</organism>
<accession>A0ABW2XWZ2</accession>
<proteinExistence type="predicted"/>
<evidence type="ECO:0000313" key="3">
    <source>
        <dbReference type="Proteomes" id="UP001597063"/>
    </source>
</evidence>
<sequence length="73" mass="7647">MTRRARLILTVAMTMGALGSLAPAATATQLPDKGHGGFEHGYDHGYGHVCGGLLGPILNLNIPILSPGSWQYC</sequence>
<evidence type="ECO:0000256" key="1">
    <source>
        <dbReference type="SAM" id="SignalP"/>
    </source>
</evidence>
<gene>
    <name evidence="2" type="ORF">ACFQZM_31280</name>
</gene>
<comment type="caution">
    <text evidence="2">The sequence shown here is derived from an EMBL/GenBank/DDBJ whole genome shotgun (WGS) entry which is preliminary data.</text>
</comment>
<keyword evidence="3" id="KW-1185">Reference proteome</keyword>
<feature type="signal peptide" evidence="1">
    <location>
        <begin position="1"/>
        <end position="24"/>
    </location>
</feature>
<dbReference type="EMBL" id="JBHTGP010000015">
    <property type="protein sequence ID" value="MFD0689010.1"/>
    <property type="molecule type" value="Genomic_DNA"/>
</dbReference>
<protein>
    <submittedName>
        <fullName evidence="2">Uncharacterized protein</fullName>
    </submittedName>
</protein>
<dbReference type="Proteomes" id="UP001597063">
    <property type="component" value="Unassembled WGS sequence"/>
</dbReference>